<gene>
    <name evidence="3" type="ORF">PDE001_LOCUS5081</name>
</gene>
<dbReference type="InterPro" id="IPR015943">
    <property type="entry name" value="WD40/YVTN_repeat-like_dom_sf"/>
</dbReference>
<feature type="chain" id="PRO_5043494237" description="6-phosphogluconolactonase" evidence="2">
    <location>
        <begin position="20"/>
        <end position="393"/>
    </location>
</feature>
<dbReference type="PANTHER" id="PTHR30344">
    <property type="entry name" value="6-PHOSPHOGLUCONOLACTONASE-RELATED"/>
    <property type="match status" value="1"/>
</dbReference>
<feature type="signal peptide" evidence="2">
    <location>
        <begin position="1"/>
        <end position="19"/>
    </location>
</feature>
<dbReference type="AlphaFoldDB" id="A0AAV0U6U1"/>
<reference evidence="3" key="1">
    <citation type="submission" date="2022-12" db="EMBL/GenBank/DDBJ databases">
        <authorList>
            <person name="Webb A."/>
        </authorList>
    </citation>
    <scope>NUCLEOTIDE SEQUENCE</scope>
    <source>
        <strain evidence="3">Pd1</strain>
    </source>
</reference>
<dbReference type="Pfam" id="PF10282">
    <property type="entry name" value="Lactonase"/>
    <property type="match status" value="1"/>
</dbReference>
<keyword evidence="2" id="KW-0732">Signal</keyword>
<dbReference type="Gene3D" id="2.130.10.10">
    <property type="entry name" value="YVTN repeat-like/Quinoprotein amine dehydrogenase"/>
    <property type="match status" value="1"/>
</dbReference>
<comment type="caution">
    <text evidence="3">The sequence shown here is derived from an EMBL/GenBank/DDBJ whole genome shotgun (WGS) entry which is preliminary data.</text>
</comment>
<evidence type="ECO:0000313" key="4">
    <source>
        <dbReference type="Proteomes" id="UP001162029"/>
    </source>
</evidence>
<evidence type="ECO:0000313" key="3">
    <source>
        <dbReference type="EMBL" id="CAI5732357.1"/>
    </source>
</evidence>
<protein>
    <recommendedName>
        <fullName evidence="5">6-phosphogluconolactonase</fullName>
    </recommendedName>
</protein>
<comment type="similarity">
    <text evidence="1">Belongs to the cycloisomerase 2 family.</text>
</comment>
<accession>A0AAV0U6U1</accession>
<dbReference type="PANTHER" id="PTHR30344:SF1">
    <property type="entry name" value="6-PHOSPHOGLUCONOLACTONASE"/>
    <property type="match status" value="1"/>
</dbReference>
<dbReference type="SUPFAM" id="SSF51004">
    <property type="entry name" value="C-terminal (heme d1) domain of cytochrome cd1-nitrite reductase"/>
    <property type="match status" value="1"/>
</dbReference>
<dbReference type="InterPro" id="IPR050282">
    <property type="entry name" value="Cycloisomerase_2"/>
</dbReference>
<proteinExistence type="inferred from homology"/>
<dbReference type="InterPro" id="IPR019405">
    <property type="entry name" value="Lactonase_7-beta_prop"/>
</dbReference>
<organism evidence="3 4">
    <name type="scientific">Peronospora destructor</name>
    <dbReference type="NCBI Taxonomy" id="86335"/>
    <lineage>
        <taxon>Eukaryota</taxon>
        <taxon>Sar</taxon>
        <taxon>Stramenopiles</taxon>
        <taxon>Oomycota</taxon>
        <taxon>Peronosporomycetes</taxon>
        <taxon>Peronosporales</taxon>
        <taxon>Peronosporaceae</taxon>
        <taxon>Peronospora</taxon>
    </lineage>
</organism>
<evidence type="ECO:0000256" key="2">
    <source>
        <dbReference type="SAM" id="SignalP"/>
    </source>
</evidence>
<dbReference type="GO" id="GO:0017057">
    <property type="term" value="F:6-phosphogluconolactonase activity"/>
    <property type="evidence" value="ECO:0007669"/>
    <property type="project" value="TreeGrafter"/>
</dbReference>
<dbReference type="InterPro" id="IPR011048">
    <property type="entry name" value="Haem_d1_sf"/>
</dbReference>
<sequence>MHLSRFLLCFVAAVSGVSASRHTSTQPILFAGTYTCDMGWINGKGKGIYTYKIMDDGSLTKWAITEVGTNPTYVIASHKKFSTGNKVIYAVNSIDEMVPEEPGKVTGYVLALTLNADGTLKLLNAVYTLGGSPTHISLNQNETFMVVSNYAGSFTMFSINQEDGSLGKTTYHKEFLKGSMVVKKRQDTGHIHSSLWLPNSDHLVVANLGDDELLQYKLKSKKQTLKRMKTLKSSPGAGPRQIALHPEGKIAYVVNELSNTVTVYEVDTEAAKLSKKALQEITTLPNDFGNSTSTSADIHLSSNGKFLYTSNRGHDSIAIFKIETNGTLVSLGWEKSRGKSPRSFVVYHNHLIVANQDTNDMFVFNVNSKTGLLSFTGNKYTIHSAVGLHVANF</sequence>
<dbReference type="EMBL" id="CANTFM010000957">
    <property type="protein sequence ID" value="CAI5732357.1"/>
    <property type="molecule type" value="Genomic_DNA"/>
</dbReference>
<keyword evidence="4" id="KW-1185">Reference proteome</keyword>
<evidence type="ECO:0008006" key="5">
    <source>
        <dbReference type="Google" id="ProtNLM"/>
    </source>
</evidence>
<evidence type="ECO:0000256" key="1">
    <source>
        <dbReference type="ARBA" id="ARBA00005564"/>
    </source>
</evidence>
<name>A0AAV0U6U1_9STRA</name>
<dbReference type="Proteomes" id="UP001162029">
    <property type="component" value="Unassembled WGS sequence"/>
</dbReference>